<protein>
    <submittedName>
        <fullName evidence="1">Uncharacterized protein</fullName>
    </submittedName>
</protein>
<dbReference type="GeneID" id="8098589"/>
<sequence length="100" mass="10694">MSTAQPPSSSSKFSGYRSFHLGCKTAKWRFLSWPQPPTAATLPTIRQPARLGAVIAAPKESAELPELVMTIQSFGTMVTPFITIAHDEDPAKAAAPAPKT</sequence>
<reference evidence="2" key="1">
    <citation type="journal article" date="2015" name="Genome Announc.">
        <title>Genome sequence of the AIDS-associated pathogen Penicillium marneffei (ATCC18224) and its near taxonomic relative Talaromyces stipitatus (ATCC10500).</title>
        <authorList>
            <person name="Nierman W.C."/>
            <person name="Fedorova-Abrams N.D."/>
            <person name="Andrianopoulos A."/>
        </authorList>
    </citation>
    <scope>NUCLEOTIDE SEQUENCE [LARGE SCALE GENOMIC DNA]</scope>
    <source>
        <strain evidence="2">ATCC 10500 / CBS 375.48 / QM 6759 / NRRL 1006</strain>
    </source>
</reference>
<name>B8M2Q1_TALSN</name>
<keyword evidence="2" id="KW-1185">Reference proteome</keyword>
<dbReference type="EMBL" id="EQ962653">
    <property type="protein sequence ID" value="EED21962.1"/>
    <property type="molecule type" value="Genomic_DNA"/>
</dbReference>
<gene>
    <name evidence="1" type="ORF">TSTA_092040</name>
</gene>
<dbReference type="HOGENOM" id="CLU_2307941_0_0_1"/>
<dbReference type="InParanoid" id="B8M2Q1"/>
<proteinExistence type="predicted"/>
<dbReference type="RefSeq" id="XP_002478925.1">
    <property type="nucleotide sequence ID" value="XM_002478880.1"/>
</dbReference>
<evidence type="ECO:0000313" key="2">
    <source>
        <dbReference type="Proteomes" id="UP000001745"/>
    </source>
</evidence>
<evidence type="ECO:0000313" key="1">
    <source>
        <dbReference type="EMBL" id="EED21962.1"/>
    </source>
</evidence>
<dbReference type="AlphaFoldDB" id="B8M2Q1"/>
<organism evidence="1 2">
    <name type="scientific">Talaromyces stipitatus (strain ATCC 10500 / CBS 375.48 / QM 6759 / NRRL 1006)</name>
    <name type="common">Penicillium stipitatum</name>
    <dbReference type="NCBI Taxonomy" id="441959"/>
    <lineage>
        <taxon>Eukaryota</taxon>
        <taxon>Fungi</taxon>
        <taxon>Dikarya</taxon>
        <taxon>Ascomycota</taxon>
        <taxon>Pezizomycotina</taxon>
        <taxon>Eurotiomycetes</taxon>
        <taxon>Eurotiomycetidae</taxon>
        <taxon>Eurotiales</taxon>
        <taxon>Trichocomaceae</taxon>
        <taxon>Talaromyces</taxon>
        <taxon>Talaromyces sect. Talaromyces</taxon>
    </lineage>
</organism>
<dbReference type="VEuPathDB" id="FungiDB:TSTA_092040"/>
<accession>B8M2Q1</accession>
<dbReference type="Proteomes" id="UP000001745">
    <property type="component" value="Unassembled WGS sequence"/>
</dbReference>